<proteinExistence type="predicted"/>
<evidence type="ECO:0000256" key="3">
    <source>
        <dbReference type="ARBA" id="ARBA00022833"/>
    </source>
</evidence>
<dbReference type="InterPro" id="IPR011011">
    <property type="entry name" value="Znf_FYVE_PHD"/>
</dbReference>
<dbReference type="STRING" id="691883.A0A058ZA73"/>
<evidence type="ECO:0000256" key="2">
    <source>
        <dbReference type="ARBA" id="ARBA00022771"/>
    </source>
</evidence>
<dbReference type="Proteomes" id="UP000030693">
    <property type="component" value="Unassembled WGS sequence"/>
</dbReference>
<dbReference type="PROSITE" id="PS01359">
    <property type="entry name" value="ZF_PHD_1"/>
    <property type="match status" value="1"/>
</dbReference>
<dbReference type="EMBL" id="KB932204">
    <property type="protein sequence ID" value="KCV70848.1"/>
    <property type="molecule type" value="Genomic_DNA"/>
</dbReference>
<feature type="compositionally biased region" description="Low complexity" evidence="5">
    <location>
        <begin position="329"/>
        <end position="342"/>
    </location>
</feature>
<evidence type="ECO:0000256" key="4">
    <source>
        <dbReference type="ARBA" id="ARBA00022853"/>
    </source>
</evidence>
<dbReference type="AlphaFoldDB" id="A0A058ZA73"/>
<organism evidence="7">
    <name type="scientific">Fonticula alba</name>
    <name type="common">Slime mold</name>
    <dbReference type="NCBI Taxonomy" id="691883"/>
    <lineage>
        <taxon>Eukaryota</taxon>
        <taxon>Rotosphaerida</taxon>
        <taxon>Fonticulaceae</taxon>
        <taxon>Fonticula</taxon>
    </lineage>
</organism>
<evidence type="ECO:0000259" key="6">
    <source>
        <dbReference type="SMART" id="SM00249"/>
    </source>
</evidence>
<keyword evidence="2" id="KW-0863">Zinc-finger</keyword>
<keyword evidence="3" id="KW-0862">Zinc</keyword>
<keyword evidence="8" id="KW-1185">Reference proteome</keyword>
<name>A0A058ZA73_FONAL</name>
<sequence>MTPSSSSDGAIRCTCRALEDDGRMMIQCEKCNTWQHTECLGLSELRIPERYSCPFCLGLDTADARLIMRFYASADVSGRVGPHEEKPGAVPGTTVGASTGASAPGASRKKKHSSSVTSPGASASMPGTSQAQSEGAAAAALGREERKIAHAIQRIDQAAAALEAAAAAASTVTSPVSTRPPFGLGSPRSRASDGPLAINRFPDPAEDSIIDQPTPSEVHLLLSERRGLARSRISLTGSGATAPVDDSPSPSPRGAATPAGGDARRGSLDLPDERRPGLKPEAGFDATPRHGKPLPGSAMRRPSLSAGSRSPAGSRIRRMSTDERHPGDRSPAGRRPGPSGPMSDDDLTCESDLEHNAFELLYDTNLSSSPGSLSVVGSSPTPGPNLSGLPSLAAVFFDSDDAFEAQASLAQSLYEEAATTGTGDEGAFSRHWQDFFGANVPELVSALDPGEAPDDGAAGMPGSISSEPEDSDLGPAGLAGASEEDRASLLLSPGRRPGRLHRVQQAGRGRHRSASGIGAGGASPAESARATGSDGLATTPRAPGVLTSLAGGRAPTAEDGNLNIIGLGRARPVADMEADGESADESGNDATDDDGDDDGDGDGDCAACGLAHLSSAMDLPEPLGHPWQVTDALETLCQLELTGICPSTVGSLGATGRPILSQVFDSPSAKRPRYDGSVDCPLDGFLDMLPQPRRSLVLVAGSGPGAQRMVLPSSEVLGHLVCAWRGPIGHCRDTLQFEDLLRLAVRLLTGAFAWAAEVGVPWNWGRCPGCQTPGILQLAGGMAALSVVVFPDSGDRDPGPSCSLLGGCAAVTARLLLVRAFVQSDAGVDPGPDVAAGVGRMPGRFGRKALLDRLSGDGMSPVKAGRSLAPVALADMRPEGRLLSGGDHLVDRLCSVIRAGSALSRVPSAVAAAAASEGEGSWRASSAATSSAGTIHEEPSTRKRQVTTLSLREYMRKRKA</sequence>
<feature type="compositionally biased region" description="Basic and acidic residues" evidence="5">
    <location>
        <begin position="319"/>
        <end position="328"/>
    </location>
</feature>
<dbReference type="PANTHER" id="PTHR46462">
    <property type="entry name" value="UPSET, ISOFORM A"/>
    <property type="match status" value="1"/>
</dbReference>
<feature type="region of interest" description="Disordered" evidence="5">
    <location>
        <begin position="920"/>
        <end position="960"/>
    </location>
</feature>
<feature type="region of interest" description="Disordered" evidence="5">
    <location>
        <begin position="574"/>
        <end position="603"/>
    </location>
</feature>
<feature type="region of interest" description="Disordered" evidence="5">
    <location>
        <begin position="169"/>
        <end position="211"/>
    </location>
</feature>
<feature type="region of interest" description="Disordered" evidence="5">
    <location>
        <begin position="445"/>
        <end position="560"/>
    </location>
</feature>
<dbReference type="Gene3D" id="3.30.40.10">
    <property type="entry name" value="Zinc/RING finger domain, C3HC4 (zinc finger)"/>
    <property type="match status" value="1"/>
</dbReference>
<dbReference type="InterPro" id="IPR001965">
    <property type="entry name" value="Znf_PHD"/>
</dbReference>
<protein>
    <recommendedName>
        <fullName evidence="6">Zinc finger PHD-type domain-containing protein</fullName>
    </recommendedName>
</protein>
<feature type="compositionally biased region" description="Low complexity" evidence="5">
    <location>
        <begin position="920"/>
        <end position="932"/>
    </location>
</feature>
<dbReference type="PANTHER" id="PTHR46462:SF3">
    <property type="entry name" value="UPSET, ISOFORM A"/>
    <property type="match status" value="1"/>
</dbReference>
<evidence type="ECO:0000256" key="1">
    <source>
        <dbReference type="ARBA" id="ARBA00022723"/>
    </source>
</evidence>
<dbReference type="GO" id="GO:0006355">
    <property type="term" value="P:regulation of DNA-templated transcription"/>
    <property type="evidence" value="ECO:0007669"/>
    <property type="project" value="TreeGrafter"/>
</dbReference>
<dbReference type="GO" id="GO:0070210">
    <property type="term" value="C:Rpd3L-Expanded complex"/>
    <property type="evidence" value="ECO:0007669"/>
    <property type="project" value="TreeGrafter"/>
</dbReference>
<evidence type="ECO:0000313" key="8">
    <source>
        <dbReference type="Proteomes" id="UP000030693"/>
    </source>
</evidence>
<keyword evidence="1" id="KW-0479">Metal-binding</keyword>
<evidence type="ECO:0000313" key="7">
    <source>
        <dbReference type="EMBL" id="KCV70848.1"/>
    </source>
</evidence>
<feature type="domain" description="Zinc finger PHD-type" evidence="6">
    <location>
        <begin position="12"/>
        <end position="57"/>
    </location>
</feature>
<feature type="region of interest" description="Disordered" evidence="5">
    <location>
        <begin position="235"/>
        <end position="349"/>
    </location>
</feature>
<dbReference type="GeneID" id="20527930"/>
<gene>
    <name evidence="7" type="ORF">H696_03205</name>
</gene>
<dbReference type="GO" id="GO:0034967">
    <property type="term" value="C:Set3 complex"/>
    <property type="evidence" value="ECO:0007669"/>
    <property type="project" value="TreeGrafter"/>
</dbReference>
<feature type="compositionally biased region" description="Basic residues" evidence="5">
    <location>
        <begin position="496"/>
        <end position="513"/>
    </location>
</feature>
<dbReference type="SUPFAM" id="SSF57903">
    <property type="entry name" value="FYVE/PHD zinc finger"/>
    <property type="match status" value="1"/>
</dbReference>
<dbReference type="GO" id="GO:0008270">
    <property type="term" value="F:zinc ion binding"/>
    <property type="evidence" value="ECO:0007669"/>
    <property type="project" value="UniProtKB-KW"/>
</dbReference>
<dbReference type="InterPro" id="IPR013083">
    <property type="entry name" value="Znf_RING/FYVE/PHD"/>
</dbReference>
<dbReference type="eggNOG" id="KOG1634">
    <property type="taxonomic scope" value="Eukaryota"/>
</dbReference>
<feature type="region of interest" description="Disordered" evidence="5">
    <location>
        <begin position="78"/>
        <end position="142"/>
    </location>
</feature>
<dbReference type="InterPro" id="IPR019786">
    <property type="entry name" value="Zinc_finger_PHD-type_CS"/>
</dbReference>
<dbReference type="GO" id="GO:0006325">
    <property type="term" value="P:chromatin organization"/>
    <property type="evidence" value="ECO:0007669"/>
    <property type="project" value="UniProtKB-KW"/>
</dbReference>
<keyword evidence="4" id="KW-0156">Chromatin regulator</keyword>
<feature type="compositionally biased region" description="Acidic residues" evidence="5">
    <location>
        <begin position="576"/>
        <end position="603"/>
    </location>
</feature>
<dbReference type="Pfam" id="PF20826">
    <property type="entry name" value="PHD_5"/>
    <property type="match status" value="1"/>
</dbReference>
<dbReference type="OrthoDB" id="79252at2759"/>
<feature type="compositionally biased region" description="Low complexity" evidence="5">
    <location>
        <begin position="88"/>
        <end position="106"/>
    </location>
</feature>
<accession>A0A058ZA73</accession>
<evidence type="ECO:0000256" key="5">
    <source>
        <dbReference type="SAM" id="MobiDB-lite"/>
    </source>
</evidence>
<dbReference type="SMART" id="SM00249">
    <property type="entry name" value="PHD"/>
    <property type="match status" value="1"/>
</dbReference>
<dbReference type="RefSeq" id="XP_009495364.1">
    <property type="nucleotide sequence ID" value="XM_009497089.1"/>
</dbReference>
<feature type="compositionally biased region" description="Low complexity" evidence="5">
    <location>
        <begin position="114"/>
        <end position="141"/>
    </location>
</feature>
<reference evidence="7" key="1">
    <citation type="submission" date="2013-04" db="EMBL/GenBank/DDBJ databases">
        <title>The Genome Sequence of Fonticula alba ATCC 38817.</title>
        <authorList>
            <consortium name="The Broad Institute Genomics Platform"/>
            <person name="Russ C."/>
            <person name="Cuomo C."/>
            <person name="Burger G."/>
            <person name="Gray M.W."/>
            <person name="Holland P.W.H."/>
            <person name="King N."/>
            <person name="Lang F.B.F."/>
            <person name="Roger A.J."/>
            <person name="Ruiz-Trillo I."/>
            <person name="Brown M."/>
            <person name="Walker B."/>
            <person name="Young S."/>
            <person name="Zeng Q."/>
            <person name="Gargeya S."/>
            <person name="Fitzgerald M."/>
            <person name="Haas B."/>
            <person name="Abouelleil A."/>
            <person name="Allen A.W."/>
            <person name="Alvarado L."/>
            <person name="Arachchi H.M."/>
            <person name="Berlin A.M."/>
            <person name="Chapman S.B."/>
            <person name="Gainer-Dewar J."/>
            <person name="Goldberg J."/>
            <person name="Griggs A."/>
            <person name="Gujja S."/>
            <person name="Hansen M."/>
            <person name="Howarth C."/>
            <person name="Imamovic A."/>
            <person name="Ireland A."/>
            <person name="Larimer J."/>
            <person name="McCowan C."/>
            <person name="Murphy C."/>
            <person name="Pearson M."/>
            <person name="Poon T.W."/>
            <person name="Priest M."/>
            <person name="Roberts A."/>
            <person name="Saif S."/>
            <person name="Shea T."/>
            <person name="Sisk P."/>
            <person name="Sykes S."/>
            <person name="Wortman J."/>
            <person name="Nusbaum C."/>
            <person name="Birren B."/>
        </authorList>
    </citation>
    <scope>NUCLEOTIDE SEQUENCE [LARGE SCALE GENOMIC DNA]</scope>
    <source>
        <strain evidence="7">ATCC 38817</strain>
    </source>
</reference>
<feature type="compositionally biased region" description="Basic and acidic residues" evidence="5">
    <location>
        <begin position="262"/>
        <end position="278"/>
    </location>
</feature>